<feature type="transmembrane region" description="Helical" evidence="5">
    <location>
        <begin position="99"/>
        <end position="117"/>
    </location>
</feature>
<dbReference type="AlphaFoldDB" id="A0A814K3Y7"/>
<proteinExistence type="predicted"/>
<evidence type="ECO:0000256" key="3">
    <source>
        <dbReference type="ARBA" id="ARBA00022989"/>
    </source>
</evidence>
<dbReference type="PROSITE" id="PS50262">
    <property type="entry name" value="G_PROTEIN_RECEP_F1_2"/>
    <property type="match status" value="1"/>
</dbReference>
<feature type="transmembrane region" description="Helical" evidence="5">
    <location>
        <begin position="269"/>
        <end position="288"/>
    </location>
</feature>
<dbReference type="SUPFAM" id="SSF81321">
    <property type="entry name" value="Family A G protein-coupled receptor-like"/>
    <property type="match status" value="1"/>
</dbReference>
<evidence type="ECO:0000256" key="2">
    <source>
        <dbReference type="ARBA" id="ARBA00022692"/>
    </source>
</evidence>
<dbReference type="InterPro" id="IPR017452">
    <property type="entry name" value="GPCR_Rhodpsn_7TM"/>
</dbReference>
<dbReference type="GO" id="GO:0016020">
    <property type="term" value="C:membrane"/>
    <property type="evidence" value="ECO:0007669"/>
    <property type="project" value="UniProtKB-SubCell"/>
</dbReference>
<evidence type="ECO:0000313" key="8">
    <source>
        <dbReference type="Proteomes" id="UP000663845"/>
    </source>
</evidence>
<evidence type="ECO:0000256" key="1">
    <source>
        <dbReference type="ARBA" id="ARBA00004370"/>
    </source>
</evidence>
<protein>
    <recommendedName>
        <fullName evidence="6">G-protein coupled receptors family 1 profile domain-containing protein</fullName>
    </recommendedName>
</protein>
<accession>A0A814K3Y7</accession>
<organism evidence="7 8">
    <name type="scientific">Adineta steineri</name>
    <dbReference type="NCBI Taxonomy" id="433720"/>
    <lineage>
        <taxon>Eukaryota</taxon>
        <taxon>Metazoa</taxon>
        <taxon>Spiralia</taxon>
        <taxon>Gnathifera</taxon>
        <taxon>Rotifera</taxon>
        <taxon>Eurotatoria</taxon>
        <taxon>Bdelloidea</taxon>
        <taxon>Adinetida</taxon>
        <taxon>Adinetidae</taxon>
        <taxon>Adineta</taxon>
    </lineage>
</organism>
<dbReference type="Proteomes" id="UP000663845">
    <property type="component" value="Unassembled WGS sequence"/>
</dbReference>
<feature type="transmembrane region" description="Helical" evidence="5">
    <location>
        <begin position="182"/>
        <end position="208"/>
    </location>
</feature>
<comment type="caution">
    <text evidence="7">The sequence shown here is derived from an EMBL/GenBank/DDBJ whole genome shotgun (WGS) entry which is preliminary data.</text>
</comment>
<dbReference type="CDD" id="cd00637">
    <property type="entry name" value="7tm_classA_rhodopsin-like"/>
    <property type="match status" value="1"/>
</dbReference>
<keyword evidence="2 5" id="KW-0812">Transmembrane</keyword>
<feature type="transmembrane region" description="Helical" evidence="5">
    <location>
        <begin position="20"/>
        <end position="41"/>
    </location>
</feature>
<keyword evidence="3 5" id="KW-1133">Transmembrane helix</keyword>
<name>A0A814K3Y7_9BILA</name>
<gene>
    <name evidence="7" type="ORF">JYZ213_LOCUS18403</name>
</gene>
<dbReference type="Gene3D" id="1.20.1070.10">
    <property type="entry name" value="Rhodopsin 7-helix transmembrane proteins"/>
    <property type="match status" value="1"/>
</dbReference>
<evidence type="ECO:0000259" key="6">
    <source>
        <dbReference type="PROSITE" id="PS50262"/>
    </source>
</evidence>
<reference evidence="7" key="1">
    <citation type="submission" date="2021-02" db="EMBL/GenBank/DDBJ databases">
        <authorList>
            <person name="Nowell W R."/>
        </authorList>
    </citation>
    <scope>NUCLEOTIDE SEQUENCE</scope>
</reference>
<evidence type="ECO:0000256" key="4">
    <source>
        <dbReference type="ARBA" id="ARBA00023136"/>
    </source>
</evidence>
<feature type="transmembrane region" description="Helical" evidence="5">
    <location>
        <begin position="53"/>
        <end position="79"/>
    </location>
</feature>
<feature type="transmembrane region" description="Helical" evidence="5">
    <location>
        <begin position="138"/>
        <end position="162"/>
    </location>
</feature>
<feature type="domain" description="G-protein coupled receptors family 1 profile" evidence="6">
    <location>
        <begin position="32"/>
        <end position="291"/>
    </location>
</feature>
<sequence length="313" mass="36620">MSKGNLTNESLTAYLILDSIGIGLCAIAICKTFIFILLILIRRHIIKSKEKIVFLLSLNMYTSIFVFALFILDMFISMMKGHINPDLSQMDQDTQWCRIKVYLSTIALISSLYSNTFQALYRFFRIIYYTRPSFYQNIYFYSLGILILVCLSALQPLPILLIGEYQYEDYHCQISLISWRGMTMATFLIWLLPVSLTIVIYVCTVHYIRHNSLTFTVQQLKRIKRDMTVIRRILWLVIFIVLFGMPAVCTTIVYYLFGYVGWWANHLTWSTFILSFTGMSVVQTCYSPHLRVLWSKRRQQIVPTTAVTLRNLN</sequence>
<feature type="transmembrane region" description="Helical" evidence="5">
    <location>
        <begin position="229"/>
        <end position="257"/>
    </location>
</feature>
<dbReference type="EMBL" id="CAJNOG010000179">
    <property type="protein sequence ID" value="CAF1045916.1"/>
    <property type="molecule type" value="Genomic_DNA"/>
</dbReference>
<comment type="subcellular location">
    <subcellularLocation>
        <location evidence="1">Membrane</location>
    </subcellularLocation>
</comment>
<keyword evidence="4 5" id="KW-0472">Membrane</keyword>
<evidence type="ECO:0000256" key="5">
    <source>
        <dbReference type="SAM" id="Phobius"/>
    </source>
</evidence>
<evidence type="ECO:0000313" key="7">
    <source>
        <dbReference type="EMBL" id="CAF1045916.1"/>
    </source>
</evidence>